<dbReference type="PANTHER" id="PTHR46534">
    <property type="entry name" value="IGGFC_BINDING DOMAIN-CONTAINING PROTEIN"/>
    <property type="match status" value="1"/>
</dbReference>
<gene>
    <name evidence="2" type="ORF">GSLYS_00016812001</name>
</gene>
<dbReference type="PANTHER" id="PTHR46534:SF1">
    <property type="entry name" value="IGGFC-BINDING PROTEIN N-TERMINAL DOMAIN-CONTAINING PROTEIN"/>
    <property type="match status" value="1"/>
</dbReference>
<proteinExistence type="predicted"/>
<feature type="domain" description="IgGFc-binding protein N-terminal" evidence="1">
    <location>
        <begin position="2"/>
        <end position="316"/>
    </location>
</feature>
<feature type="non-terminal residue" evidence="2">
    <location>
        <position position="330"/>
    </location>
</feature>
<dbReference type="EMBL" id="CAXITT010000538">
    <property type="protein sequence ID" value="CAL1543278.1"/>
    <property type="molecule type" value="Genomic_DNA"/>
</dbReference>
<dbReference type="Pfam" id="PF17517">
    <property type="entry name" value="IgGFc_binding"/>
    <property type="match status" value="1"/>
</dbReference>
<name>A0AAV2IBV8_LYMST</name>
<keyword evidence="3" id="KW-1185">Reference proteome</keyword>
<sequence length="330" mass="36654">FLAVPVSSWGRIYYAATLQSYPSIQIISNSENNGVIIAPRFRGDPRPVLNYGNANYGSAGNLSIILDKWSAFDVSECSGESAGQASMTGTLIVGQKAIGVISGNCRTITQTSDCKSGAQQLGKTSDIVVEMLLPVESFGTEFIIVHVERKEKGLVMIVAAEPKTHVNISQNYTVKTVHYENAGDWTMDLVMDANRMLVSNKRIQVLMVMRSACYESNGFVEEQGDPGMSLVIPNTLFYVKYAWRVPKTRFNHYVIIVALKDHIENIELNTRPLPSSFKRHDVLGSSKFQVVTILSIEKKHNVTSKDDQPFGCYLMGMAPKRQYLRPAGFR</sequence>
<evidence type="ECO:0000313" key="2">
    <source>
        <dbReference type="EMBL" id="CAL1543278.1"/>
    </source>
</evidence>
<evidence type="ECO:0000259" key="1">
    <source>
        <dbReference type="Pfam" id="PF17517"/>
    </source>
</evidence>
<evidence type="ECO:0000313" key="3">
    <source>
        <dbReference type="Proteomes" id="UP001497497"/>
    </source>
</evidence>
<feature type="non-terminal residue" evidence="2">
    <location>
        <position position="1"/>
    </location>
</feature>
<dbReference type="Proteomes" id="UP001497497">
    <property type="component" value="Unassembled WGS sequence"/>
</dbReference>
<reference evidence="2 3" key="1">
    <citation type="submission" date="2024-04" db="EMBL/GenBank/DDBJ databases">
        <authorList>
            <consortium name="Genoscope - CEA"/>
            <person name="William W."/>
        </authorList>
    </citation>
    <scope>NUCLEOTIDE SEQUENCE [LARGE SCALE GENOMIC DNA]</scope>
</reference>
<dbReference type="AlphaFoldDB" id="A0AAV2IBV8"/>
<protein>
    <recommendedName>
        <fullName evidence="1">IgGFc-binding protein N-terminal domain-containing protein</fullName>
    </recommendedName>
</protein>
<comment type="caution">
    <text evidence="2">The sequence shown here is derived from an EMBL/GenBank/DDBJ whole genome shotgun (WGS) entry which is preliminary data.</text>
</comment>
<organism evidence="2 3">
    <name type="scientific">Lymnaea stagnalis</name>
    <name type="common">Great pond snail</name>
    <name type="synonym">Helix stagnalis</name>
    <dbReference type="NCBI Taxonomy" id="6523"/>
    <lineage>
        <taxon>Eukaryota</taxon>
        <taxon>Metazoa</taxon>
        <taxon>Spiralia</taxon>
        <taxon>Lophotrochozoa</taxon>
        <taxon>Mollusca</taxon>
        <taxon>Gastropoda</taxon>
        <taxon>Heterobranchia</taxon>
        <taxon>Euthyneura</taxon>
        <taxon>Panpulmonata</taxon>
        <taxon>Hygrophila</taxon>
        <taxon>Lymnaeoidea</taxon>
        <taxon>Lymnaeidae</taxon>
        <taxon>Lymnaea</taxon>
    </lineage>
</organism>
<dbReference type="InterPro" id="IPR035234">
    <property type="entry name" value="IgGFc-bd_N"/>
</dbReference>
<accession>A0AAV2IBV8</accession>